<gene>
    <name evidence="4" type="ORF">FHT02_002149</name>
</gene>
<feature type="transmembrane region" description="Helical" evidence="3">
    <location>
        <begin position="150"/>
        <end position="168"/>
    </location>
</feature>
<dbReference type="Gene3D" id="3.40.1690.10">
    <property type="entry name" value="secretion proteins EscU"/>
    <property type="match status" value="1"/>
</dbReference>
<keyword evidence="3" id="KW-0812">Transmembrane</keyword>
<keyword evidence="5" id="KW-1185">Reference proteome</keyword>
<dbReference type="GO" id="GO:0005886">
    <property type="term" value="C:plasma membrane"/>
    <property type="evidence" value="ECO:0007669"/>
    <property type="project" value="TreeGrafter"/>
</dbReference>
<dbReference type="PANTHER" id="PTHR30531">
    <property type="entry name" value="FLAGELLAR BIOSYNTHETIC PROTEIN FLHB"/>
    <property type="match status" value="1"/>
</dbReference>
<reference evidence="4 5" key="1">
    <citation type="submission" date="2020-08" db="EMBL/GenBank/DDBJ databases">
        <title>Genomic Encyclopedia of Type Strains, Phase IV (KMG-IV): sequencing the most valuable type-strain genomes for metagenomic binning, comparative biology and taxonomic classification.</title>
        <authorList>
            <person name="Goeker M."/>
        </authorList>
    </citation>
    <scope>NUCLEOTIDE SEQUENCE [LARGE SCALE GENOMIC DNA]</scope>
    <source>
        <strain evidence="4 5">DSM 26736</strain>
    </source>
</reference>
<keyword evidence="3" id="KW-0472">Membrane</keyword>
<feature type="transmembrane region" description="Helical" evidence="3">
    <location>
        <begin position="205"/>
        <end position="224"/>
    </location>
</feature>
<feature type="region of interest" description="Disordered" evidence="2">
    <location>
        <begin position="1"/>
        <end position="24"/>
    </location>
</feature>
<dbReference type="InterPro" id="IPR006135">
    <property type="entry name" value="T3SS_substrate_exporter"/>
</dbReference>
<dbReference type="PRINTS" id="PR00950">
    <property type="entry name" value="TYPE3IMSPROT"/>
</dbReference>
<organism evidence="4 5">
    <name type="scientific">Sphingomonas xinjiangensis</name>
    <dbReference type="NCBI Taxonomy" id="643568"/>
    <lineage>
        <taxon>Bacteria</taxon>
        <taxon>Pseudomonadati</taxon>
        <taxon>Pseudomonadota</taxon>
        <taxon>Alphaproteobacteria</taxon>
        <taxon>Sphingomonadales</taxon>
        <taxon>Sphingomonadaceae</taxon>
        <taxon>Sphingomonas</taxon>
    </lineage>
</organism>
<evidence type="ECO:0000313" key="4">
    <source>
        <dbReference type="EMBL" id="MBB5710909.1"/>
    </source>
</evidence>
<protein>
    <submittedName>
        <fullName evidence="4">Flagellar biosynthesis protein FlhB</fullName>
    </submittedName>
</protein>
<evidence type="ECO:0000256" key="2">
    <source>
        <dbReference type="SAM" id="MobiDB-lite"/>
    </source>
</evidence>
<dbReference type="PANTHER" id="PTHR30531:SF14">
    <property type="entry name" value="SURFACE PRESENTATION OF ANTIGENS PROTEIN SPAS"/>
    <property type="match status" value="1"/>
</dbReference>
<evidence type="ECO:0000256" key="3">
    <source>
        <dbReference type="SAM" id="Phobius"/>
    </source>
</evidence>
<keyword evidence="4" id="KW-0966">Cell projection</keyword>
<name>A0A840YG07_9SPHN</name>
<keyword evidence="4" id="KW-0282">Flagellum</keyword>
<sequence>MGQSNDSADKNELPTPKKLRDARKKGDVAKSKDLATGLLTLAWLILFVCVSGYAAGELARLAGDTLKTAATASFDQAATTAGWDAAWTLLRISFVTLVPVAVIGTVTEFLQIGPVMTTEKMKFGLEKLNPMEGFKRMFGKDGLFELAKTLVKVGLIVAIAWLVIRIALEESGQLIRLVGTSPIDNAGAGAAMSSLGLTYSLTLKMLAMIVAVFLFVAVADRVYAKHSFIKKMKMSRRDIKQEHKEDEGDPQVKSMRRDMHQEWANQNNLGATRGAAALLVNPTHISIALDYDEEHCPVPMIAAKGVGDLAAAMRQEAESAGVPIIRNIQAARTLWARGEVGEIVPEDLFDAVAAVILWAAKARSGDAPMLHDMDAAPRRMAAAAAH</sequence>
<feature type="transmembrane region" description="Helical" evidence="3">
    <location>
        <begin position="92"/>
        <end position="112"/>
    </location>
</feature>
<evidence type="ECO:0000256" key="1">
    <source>
        <dbReference type="ARBA" id="ARBA00010690"/>
    </source>
</evidence>
<proteinExistence type="inferred from homology"/>
<keyword evidence="4" id="KW-0969">Cilium</keyword>
<comment type="caution">
    <text evidence="4">The sequence shown here is derived from an EMBL/GenBank/DDBJ whole genome shotgun (WGS) entry which is preliminary data.</text>
</comment>
<dbReference type="Proteomes" id="UP000527143">
    <property type="component" value="Unassembled WGS sequence"/>
</dbReference>
<dbReference type="SUPFAM" id="SSF160544">
    <property type="entry name" value="EscU C-terminal domain-like"/>
    <property type="match status" value="1"/>
</dbReference>
<dbReference type="AlphaFoldDB" id="A0A840YG07"/>
<dbReference type="EMBL" id="JACIJF010000005">
    <property type="protein sequence ID" value="MBB5710909.1"/>
    <property type="molecule type" value="Genomic_DNA"/>
</dbReference>
<dbReference type="InterPro" id="IPR029025">
    <property type="entry name" value="T3SS_substrate_exporter_C"/>
</dbReference>
<keyword evidence="3" id="KW-1133">Transmembrane helix</keyword>
<comment type="similarity">
    <text evidence="1">Belongs to the type III secretion exporter family.</text>
</comment>
<accession>A0A840YG07</accession>
<feature type="transmembrane region" description="Helical" evidence="3">
    <location>
        <begin position="34"/>
        <end position="55"/>
    </location>
</feature>
<dbReference type="Pfam" id="PF01312">
    <property type="entry name" value="Bac_export_2"/>
    <property type="match status" value="1"/>
</dbReference>
<dbReference type="RefSeq" id="WP_184087270.1">
    <property type="nucleotide sequence ID" value="NZ_JACIJF010000005.1"/>
</dbReference>
<evidence type="ECO:0000313" key="5">
    <source>
        <dbReference type="Proteomes" id="UP000527143"/>
    </source>
</evidence>
<dbReference type="GO" id="GO:0009306">
    <property type="term" value="P:protein secretion"/>
    <property type="evidence" value="ECO:0007669"/>
    <property type="project" value="InterPro"/>
</dbReference>